<feature type="short sequence motif" description="'HIGH' region" evidence="9">
    <location>
        <begin position="35"/>
        <end position="45"/>
    </location>
</feature>
<feature type="binding site" evidence="9">
    <location>
        <position position="213"/>
    </location>
    <ligand>
        <name>L-glutamine</name>
        <dbReference type="ChEBI" id="CHEBI:58359"/>
    </ligand>
</feature>
<comment type="subunit">
    <text evidence="9">Monomer.</text>
</comment>
<dbReference type="HAMAP" id="MF_00126">
    <property type="entry name" value="Gln_tRNA_synth"/>
    <property type="match status" value="1"/>
</dbReference>
<dbReference type="InterPro" id="IPR001412">
    <property type="entry name" value="aa-tRNA-synth_I_CS"/>
</dbReference>
<proteinExistence type="inferred from homology"/>
<dbReference type="AlphaFoldDB" id="A0A2S5KR37"/>
<dbReference type="InterPro" id="IPR004514">
    <property type="entry name" value="Gln-tRNA-synth"/>
</dbReference>
<dbReference type="InterPro" id="IPR050132">
    <property type="entry name" value="Gln/Glu-tRNA_Ligase"/>
</dbReference>
<keyword evidence="6 9" id="KW-0648">Protein biosynthesis</keyword>
<evidence type="ECO:0000256" key="10">
    <source>
        <dbReference type="RuleBase" id="RU363037"/>
    </source>
</evidence>
<dbReference type="PROSITE" id="PS00178">
    <property type="entry name" value="AA_TRNA_LIGASE_I"/>
    <property type="match status" value="1"/>
</dbReference>
<dbReference type="Pfam" id="PF20974">
    <property type="entry name" value="tRNA-synt_1c_C2"/>
    <property type="match status" value="1"/>
</dbReference>
<dbReference type="SUPFAM" id="SSF52374">
    <property type="entry name" value="Nucleotidylyl transferase"/>
    <property type="match status" value="1"/>
</dbReference>
<dbReference type="GO" id="GO:0006425">
    <property type="term" value="P:glutaminyl-tRNA aminoacylation"/>
    <property type="evidence" value="ECO:0007669"/>
    <property type="project" value="UniProtKB-UniRule"/>
</dbReference>
<dbReference type="PANTHER" id="PTHR43097">
    <property type="entry name" value="GLUTAMINE-TRNA LIGASE"/>
    <property type="match status" value="1"/>
</dbReference>
<evidence type="ECO:0000256" key="8">
    <source>
        <dbReference type="ARBA" id="ARBA00048270"/>
    </source>
</evidence>
<comment type="subcellular location">
    <subcellularLocation>
        <location evidence="9">Cytoplasm</location>
    </subcellularLocation>
</comment>
<dbReference type="InterPro" id="IPR049437">
    <property type="entry name" value="tRNA-synt_1c_C2"/>
</dbReference>
<dbReference type="InterPro" id="IPR011035">
    <property type="entry name" value="Ribosomal_bL25/Gln-tRNA_synth"/>
</dbReference>
<reference evidence="14 15" key="1">
    <citation type="submission" date="2018-02" db="EMBL/GenBank/DDBJ databases">
        <title>novel marine gammaproteobacteria from coastal saline agro ecosystem.</title>
        <authorList>
            <person name="Krishnan R."/>
            <person name="Ramesh Kumar N."/>
        </authorList>
    </citation>
    <scope>NUCLEOTIDE SEQUENCE [LARGE SCALE GENOMIC DNA]</scope>
    <source>
        <strain evidence="14 15">228</strain>
    </source>
</reference>
<comment type="catalytic activity">
    <reaction evidence="8 9">
        <text>tRNA(Gln) + L-glutamine + ATP = L-glutaminyl-tRNA(Gln) + AMP + diphosphate</text>
        <dbReference type="Rhea" id="RHEA:20121"/>
        <dbReference type="Rhea" id="RHEA-COMP:9662"/>
        <dbReference type="Rhea" id="RHEA-COMP:9681"/>
        <dbReference type="ChEBI" id="CHEBI:30616"/>
        <dbReference type="ChEBI" id="CHEBI:33019"/>
        <dbReference type="ChEBI" id="CHEBI:58359"/>
        <dbReference type="ChEBI" id="CHEBI:78442"/>
        <dbReference type="ChEBI" id="CHEBI:78521"/>
        <dbReference type="ChEBI" id="CHEBI:456215"/>
        <dbReference type="EC" id="6.1.1.18"/>
    </reaction>
</comment>
<dbReference type="FunFam" id="1.10.1160.10:FF:000001">
    <property type="entry name" value="Glutamine--tRNA ligase"/>
    <property type="match status" value="1"/>
</dbReference>
<dbReference type="GO" id="GO:0005524">
    <property type="term" value="F:ATP binding"/>
    <property type="evidence" value="ECO:0007669"/>
    <property type="project" value="UniProtKB-UniRule"/>
</dbReference>
<dbReference type="InterPro" id="IPR020058">
    <property type="entry name" value="Glu/Gln-tRNA-synth_Ib_cat-dom"/>
</dbReference>
<evidence type="ECO:0000313" key="15">
    <source>
        <dbReference type="Proteomes" id="UP000238196"/>
    </source>
</evidence>
<evidence type="ECO:0000256" key="3">
    <source>
        <dbReference type="ARBA" id="ARBA00022598"/>
    </source>
</evidence>
<comment type="similarity">
    <text evidence="1 9 10">Belongs to the class-I aminoacyl-tRNA synthetase family.</text>
</comment>
<organism evidence="14 15">
    <name type="scientific">Proteobacteria bacterium 228</name>
    <dbReference type="NCBI Taxonomy" id="2083153"/>
    <lineage>
        <taxon>Bacteria</taxon>
        <taxon>Pseudomonadati</taxon>
        <taxon>Pseudomonadota</taxon>
    </lineage>
</organism>
<feature type="binding site" evidence="9">
    <location>
        <begin position="42"/>
        <end position="48"/>
    </location>
    <ligand>
        <name>ATP</name>
        <dbReference type="ChEBI" id="CHEBI:30616"/>
    </ligand>
</feature>
<dbReference type="GO" id="GO:0004819">
    <property type="term" value="F:glutamine-tRNA ligase activity"/>
    <property type="evidence" value="ECO:0007669"/>
    <property type="project" value="UniProtKB-UniRule"/>
</dbReference>
<evidence type="ECO:0000259" key="11">
    <source>
        <dbReference type="Pfam" id="PF00749"/>
    </source>
</evidence>
<dbReference type="NCBIfam" id="TIGR00440">
    <property type="entry name" value="glnS"/>
    <property type="match status" value="1"/>
</dbReference>
<evidence type="ECO:0000256" key="2">
    <source>
        <dbReference type="ARBA" id="ARBA00022490"/>
    </source>
</evidence>
<dbReference type="Gene3D" id="2.40.240.10">
    <property type="entry name" value="Ribosomal Protein L25, Chain P"/>
    <property type="match status" value="2"/>
</dbReference>
<dbReference type="Pfam" id="PF03950">
    <property type="entry name" value="tRNA-synt_1c_C"/>
    <property type="match status" value="1"/>
</dbReference>
<dbReference type="GO" id="GO:0006424">
    <property type="term" value="P:glutamyl-tRNA aminoacylation"/>
    <property type="evidence" value="ECO:0007669"/>
    <property type="project" value="UniProtKB-UniRule"/>
</dbReference>
<feature type="domain" description="Glutamyl/glutaminyl-tRNA synthetase class Ib catalytic" evidence="11">
    <location>
        <begin position="28"/>
        <end position="334"/>
    </location>
</feature>
<dbReference type="CDD" id="cd00807">
    <property type="entry name" value="GlnRS_core"/>
    <property type="match status" value="1"/>
</dbReference>
<dbReference type="InterPro" id="IPR022861">
    <property type="entry name" value="Gln_tRNA_ligase_bac"/>
</dbReference>
<evidence type="ECO:0000313" key="14">
    <source>
        <dbReference type="EMBL" id="PPC77190.1"/>
    </source>
</evidence>
<dbReference type="EC" id="6.1.1.18" evidence="9"/>
<feature type="short sequence motif" description="'KMSKS' region" evidence="9">
    <location>
        <begin position="269"/>
        <end position="273"/>
    </location>
</feature>
<evidence type="ECO:0000259" key="13">
    <source>
        <dbReference type="Pfam" id="PF20974"/>
    </source>
</evidence>
<dbReference type="Gene3D" id="3.40.50.620">
    <property type="entry name" value="HUPs"/>
    <property type="match status" value="1"/>
</dbReference>
<dbReference type="InterPro" id="IPR020059">
    <property type="entry name" value="Glu/Gln-tRNA-synth_Ib_codon-bd"/>
</dbReference>
<evidence type="ECO:0000259" key="12">
    <source>
        <dbReference type="Pfam" id="PF03950"/>
    </source>
</evidence>
<protein>
    <recommendedName>
        <fullName evidence="9">Glutamine--tRNA ligase</fullName>
        <ecNumber evidence="9">6.1.1.18</ecNumber>
    </recommendedName>
    <alternativeName>
        <fullName evidence="9">Glutaminyl-tRNA synthetase</fullName>
        <shortName evidence="9">GlnRS</shortName>
    </alternativeName>
</protein>
<dbReference type="OrthoDB" id="5288516at2"/>
<dbReference type="InterPro" id="IPR000924">
    <property type="entry name" value="Glu/Gln-tRNA-synth"/>
</dbReference>
<keyword evidence="3 9" id="KW-0436">Ligase</keyword>
<name>A0A2S5KR37_9PROT</name>
<dbReference type="FunFam" id="2.40.240.10:FF:000007">
    <property type="entry name" value="Glutamine--tRNA ligase"/>
    <property type="match status" value="1"/>
</dbReference>
<evidence type="ECO:0000256" key="5">
    <source>
        <dbReference type="ARBA" id="ARBA00022840"/>
    </source>
</evidence>
<keyword evidence="5 9" id="KW-0067">ATP-binding</keyword>
<gene>
    <name evidence="9" type="primary">glnS</name>
    <name evidence="14" type="ORF">C4K68_12330</name>
</gene>
<dbReference type="Pfam" id="PF00749">
    <property type="entry name" value="tRNA-synt_1c"/>
    <property type="match status" value="1"/>
</dbReference>
<evidence type="ECO:0000256" key="6">
    <source>
        <dbReference type="ARBA" id="ARBA00022917"/>
    </source>
</evidence>
<feature type="binding site" evidence="9">
    <location>
        <begin position="36"/>
        <end position="38"/>
    </location>
    <ligand>
        <name>ATP</name>
        <dbReference type="ChEBI" id="CHEBI:30616"/>
    </ligand>
</feature>
<feature type="domain" description="tRNA synthetases class I (E and Q) anti-codon binding" evidence="13">
    <location>
        <begin position="456"/>
        <end position="531"/>
    </location>
</feature>
<sequence>MSSNDNNAPNHFLRQIIDADLASGKHTKIVTRFPPEPNGYLHIGHAKSICLNFGLAQHFQGECNLRFDDTNPEKESQEFIDSIKEDIHWLGFNWAGEVRYASDYFDQLYTWAVELIENGKAFVCHLTPEQMREYRGSLTEPGKHSPYRDRPVAESLAEFEKMRAGGYKEGEAVLRAKIDMASPNINLRDPIIYRVRHVHHHQTGDKWCIYPTYDFTHGQSDAIEGITHSICTLEFEDHRPLYEWYLDNISAPCKPRQYEFARLNLNYTVTSKRKLKQLVDEQHVNGWDDPRMPTISGLRRRGYTAAALRDFCERIGVTRSDGVVDVGTLEFSIREDLDAKAPRAMCVLDPVKVVITNFDADKVEDVVLSNHPKDESMGTRVAPLTREVYIEREDFAEVAPKKWKRMAPEQYVRLRGSYVVRCDEVIKDEQGNVVELRCSYDPASAGASTEYKVNGVIHWVSASKGVQCEVRLYDRLFTEADPEGDKDKSFLEVINPESLVVTTTAWAEPSLTQASSEDRFQFERLGYFVCDRYDHSADKLVFNRTVGLRDSWAKIQQKG</sequence>
<evidence type="ECO:0000256" key="4">
    <source>
        <dbReference type="ARBA" id="ARBA00022741"/>
    </source>
</evidence>
<feature type="binding site" evidence="9">
    <location>
        <position position="68"/>
    </location>
    <ligand>
        <name>L-glutamine</name>
        <dbReference type="ChEBI" id="CHEBI:58359"/>
    </ligand>
</feature>
<keyword evidence="4 9" id="KW-0547">Nucleotide-binding</keyword>
<keyword evidence="7 9" id="KW-0030">Aminoacyl-tRNA synthetase</keyword>
<evidence type="ECO:0000256" key="9">
    <source>
        <dbReference type="HAMAP-Rule" id="MF_00126"/>
    </source>
</evidence>
<feature type="binding site" evidence="9">
    <location>
        <begin position="262"/>
        <end position="263"/>
    </location>
    <ligand>
        <name>ATP</name>
        <dbReference type="ChEBI" id="CHEBI:30616"/>
    </ligand>
</feature>
<comment type="caution">
    <text evidence="9">Lacks conserved residue(s) required for the propagation of feature annotation.</text>
</comment>
<dbReference type="EMBL" id="PRLP01000035">
    <property type="protein sequence ID" value="PPC77190.1"/>
    <property type="molecule type" value="Genomic_DNA"/>
</dbReference>
<comment type="caution">
    <text evidence="14">The sequence shown here is derived from an EMBL/GenBank/DDBJ whole genome shotgun (WGS) entry which is preliminary data.</text>
</comment>
<dbReference type="GO" id="GO:0005829">
    <property type="term" value="C:cytosol"/>
    <property type="evidence" value="ECO:0007669"/>
    <property type="project" value="TreeGrafter"/>
</dbReference>
<evidence type="ECO:0000256" key="1">
    <source>
        <dbReference type="ARBA" id="ARBA00005594"/>
    </source>
</evidence>
<feature type="binding site" evidence="9">
    <location>
        <position position="232"/>
    </location>
    <ligand>
        <name>ATP</name>
        <dbReference type="ChEBI" id="CHEBI:30616"/>
    </ligand>
</feature>
<dbReference type="InterPro" id="IPR014729">
    <property type="entry name" value="Rossmann-like_a/b/a_fold"/>
</dbReference>
<accession>A0A2S5KR37</accession>
<keyword evidence="2 9" id="KW-0963">Cytoplasm</keyword>
<dbReference type="PANTHER" id="PTHR43097:SF5">
    <property type="entry name" value="GLUTAMATE--TRNA LIGASE"/>
    <property type="match status" value="1"/>
</dbReference>
<dbReference type="SUPFAM" id="SSF50715">
    <property type="entry name" value="Ribosomal protein L25-like"/>
    <property type="match status" value="1"/>
</dbReference>
<dbReference type="PRINTS" id="PR00987">
    <property type="entry name" value="TRNASYNTHGLU"/>
</dbReference>
<evidence type="ECO:0000256" key="7">
    <source>
        <dbReference type="ARBA" id="ARBA00023146"/>
    </source>
</evidence>
<dbReference type="Proteomes" id="UP000238196">
    <property type="component" value="Unassembled WGS sequence"/>
</dbReference>
<dbReference type="FunFam" id="3.90.800.10:FF:000001">
    <property type="entry name" value="Glutamine--tRNA ligase"/>
    <property type="match status" value="1"/>
</dbReference>
<dbReference type="FunFam" id="3.40.50.620:FF:000037">
    <property type="entry name" value="Glutamine--tRNA ligase cytoplasmic"/>
    <property type="match status" value="1"/>
</dbReference>
<dbReference type="NCBIfam" id="NF011291">
    <property type="entry name" value="PRK14703.1"/>
    <property type="match status" value="1"/>
</dbReference>
<feature type="domain" description="Glutamyl/glutaminyl-tRNA synthetase class Ib anti-codon binding" evidence="12">
    <location>
        <begin position="341"/>
        <end position="441"/>
    </location>
</feature>
<dbReference type="InterPro" id="IPR020056">
    <property type="entry name" value="Rbsml_bL25/Gln-tRNA_synth_N"/>
</dbReference>